<dbReference type="FunFam" id="2.30.42.10:FF:000226">
    <property type="entry name" value="Golgi reassembly-stacking protein 2"/>
    <property type="match status" value="1"/>
</dbReference>
<dbReference type="Gene3D" id="2.30.42.10">
    <property type="match status" value="2"/>
</dbReference>
<dbReference type="EMBL" id="KI913119">
    <property type="protein sequence ID" value="ETV84584.1"/>
    <property type="molecule type" value="Genomic_DNA"/>
</dbReference>
<evidence type="ECO:0000256" key="1">
    <source>
        <dbReference type="ARBA" id="ARBA00004394"/>
    </source>
</evidence>
<evidence type="ECO:0000259" key="6">
    <source>
        <dbReference type="PROSITE" id="PS51865"/>
    </source>
</evidence>
<feature type="compositionally biased region" description="Pro residues" evidence="5">
    <location>
        <begin position="313"/>
        <end position="328"/>
    </location>
</feature>
<accession>W4H010</accession>
<dbReference type="RefSeq" id="XP_009826276.1">
    <property type="nucleotide sequence ID" value="XM_009827974.1"/>
</dbReference>
<name>W4H010_APHAT</name>
<dbReference type="SUPFAM" id="SSF50156">
    <property type="entry name" value="PDZ domain-like"/>
    <property type="match status" value="1"/>
</dbReference>
<evidence type="ECO:0000313" key="7">
    <source>
        <dbReference type="EMBL" id="ETV84584.1"/>
    </source>
</evidence>
<dbReference type="Pfam" id="PF04495">
    <property type="entry name" value="GRASP55_65"/>
    <property type="match status" value="1"/>
</dbReference>
<keyword evidence="4" id="KW-0472">Membrane</keyword>
<evidence type="ECO:0000256" key="4">
    <source>
        <dbReference type="ARBA" id="ARBA00023136"/>
    </source>
</evidence>
<feature type="domain" description="PDZ GRASP-type" evidence="6">
    <location>
        <begin position="21"/>
        <end position="111"/>
    </location>
</feature>
<protein>
    <recommendedName>
        <fullName evidence="6">PDZ GRASP-type domain-containing protein</fullName>
    </recommendedName>
</protein>
<dbReference type="PROSITE" id="PS51865">
    <property type="entry name" value="PDZ_GRASP"/>
    <property type="match status" value="2"/>
</dbReference>
<dbReference type="AlphaFoldDB" id="W4H010"/>
<dbReference type="PANTHER" id="PTHR12893">
    <property type="entry name" value="GOLGI REASSEMBLY STACKING PROTEIN GRASP"/>
    <property type="match status" value="1"/>
</dbReference>
<feature type="domain" description="PDZ GRASP-type" evidence="6">
    <location>
        <begin position="117"/>
        <end position="206"/>
    </location>
</feature>
<dbReference type="InterPro" id="IPR036034">
    <property type="entry name" value="PDZ_sf"/>
</dbReference>
<dbReference type="InterPro" id="IPR024958">
    <property type="entry name" value="GRASP_PDZ"/>
</dbReference>
<keyword evidence="3" id="KW-0333">Golgi apparatus</keyword>
<dbReference type="PANTHER" id="PTHR12893:SF0">
    <property type="entry name" value="GRASP65"/>
    <property type="match status" value="1"/>
</dbReference>
<comment type="subcellular location">
    <subcellularLocation>
        <location evidence="1">Golgi apparatus membrane</location>
    </subcellularLocation>
</comment>
<feature type="region of interest" description="Disordered" evidence="5">
    <location>
        <begin position="242"/>
        <end position="268"/>
    </location>
</feature>
<sequence>MGNDQSTAATQVVDDQGNDHVGFRVLGIQENSPAAVVGFVSFFDFILSANGIRLDTKDSTFMELIARSEDKPLQLSVYNIKSQTTRELSLTPSRNWPGKGMLGVTIRFDSFDGVEDHLLHVLEVAKKSPADVATLEPGADYLLGTPERVFRDPEDLYDEIVEHLDQPFQCYVYNAKTDQVRLVRITPHDRWGGEGYLGAEIGHGYLHRLPASVHATIGESVGFVSISSQAKAATDYFATSAPAADRPAVEEVQPTQEDTSAPILEEEHNDVAPLAVDEPTEVAPSEDPEAGLPASVLASASINNVEESASPSVGPPTPPKGPTYPPPVGTGIGFPMSTVATYIDPMSPKAAHE</sequence>
<reference evidence="7" key="1">
    <citation type="submission" date="2013-12" db="EMBL/GenBank/DDBJ databases">
        <title>The Genome Sequence of Aphanomyces astaci APO3.</title>
        <authorList>
            <consortium name="The Broad Institute Genomics Platform"/>
            <person name="Russ C."/>
            <person name="Tyler B."/>
            <person name="van West P."/>
            <person name="Dieguez-Uribeondo J."/>
            <person name="Young S.K."/>
            <person name="Zeng Q."/>
            <person name="Gargeya S."/>
            <person name="Fitzgerald M."/>
            <person name="Abouelleil A."/>
            <person name="Alvarado L."/>
            <person name="Chapman S.B."/>
            <person name="Gainer-Dewar J."/>
            <person name="Goldberg J."/>
            <person name="Griggs A."/>
            <person name="Gujja S."/>
            <person name="Hansen M."/>
            <person name="Howarth C."/>
            <person name="Imamovic A."/>
            <person name="Ireland A."/>
            <person name="Larimer J."/>
            <person name="McCowan C."/>
            <person name="Murphy C."/>
            <person name="Pearson M."/>
            <person name="Poon T.W."/>
            <person name="Priest M."/>
            <person name="Roberts A."/>
            <person name="Saif S."/>
            <person name="Shea T."/>
            <person name="Sykes S."/>
            <person name="Wortman J."/>
            <person name="Nusbaum C."/>
            <person name="Birren B."/>
        </authorList>
    </citation>
    <scope>NUCLEOTIDE SEQUENCE [LARGE SCALE GENOMIC DNA]</scope>
    <source>
        <strain evidence="7">APO3</strain>
    </source>
</reference>
<dbReference type="GeneID" id="20805748"/>
<dbReference type="GO" id="GO:0007030">
    <property type="term" value="P:Golgi organization"/>
    <property type="evidence" value="ECO:0007669"/>
    <property type="project" value="TreeGrafter"/>
</dbReference>
<evidence type="ECO:0000256" key="5">
    <source>
        <dbReference type="SAM" id="MobiDB-lite"/>
    </source>
</evidence>
<dbReference type="InterPro" id="IPR007583">
    <property type="entry name" value="GRASP55_65"/>
</dbReference>
<evidence type="ECO:0000256" key="3">
    <source>
        <dbReference type="ARBA" id="ARBA00023034"/>
    </source>
</evidence>
<keyword evidence="2" id="KW-0677">Repeat</keyword>
<dbReference type="VEuPathDB" id="FungiDB:H257_03752"/>
<dbReference type="GO" id="GO:0000139">
    <property type="term" value="C:Golgi membrane"/>
    <property type="evidence" value="ECO:0007669"/>
    <property type="project" value="UniProtKB-SubCell"/>
</dbReference>
<evidence type="ECO:0000256" key="2">
    <source>
        <dbReference type="ARBA" id="ARBA00022737"/>
    </source>
</evidence>
<feature type="region of interest" description="Disordered" evidence="5">
    <location>
        <begin position="305"/>
        <end position="332"/>
    </location>
</feature>
<organism evidence="7">
    <name type="scientific">Aphanomyces astaci</name>
    <name type="common">Crayfish plague agent</name>
    <dbReference type="NCBI Taxonomy" id="112090"/>
    <lineage>
        <taxon>Eukaryota</taxon>
        <taxon>Sar</taxon>
        <taxon>Stramenopiles</taxon>
        <taxon>Oomycota</taxon>
        <taxon>Saprolegniomycetes</taxon>
        <taxon>Saprolegniales</taxon>
        <taxon>Verrucalvaceae</taxon>
        <taxon>Aphanomyces</taxon>
    </lineage>
</organism>
<proteinExistence type="predicted"/>
<gene>
    <name evidence="7" type="ORF">H257_03752</name>
</gene>
<dbReference type="STRING" id="112090.W4H010"/>
<dbReference type="OrthoDB" id="3318at2759"/>